<dbReference type="Pfam" id="PF17919">
    <property type="entry name" value="RT_RNaseH_2"/>
    <property type="match status" value="1"/>
</dbReference>
<reference evidence="2" key="1">
    <citation type="journal article" date="2016" name="Nat. Genet.">
        <title>The genome sequences of Arachis duranensis and Arachis ipaensis, the diploid ancestors of cultivated peanut.</title>
        <authorList>
            <person name="Bertioli D.J."/>
            <person name="Cannon S.B."/>
            <person name="Froenicke L."/>
            <person name="Huang G."/>
            <person name="Farmer A.D."/>
            <person name="Cannon E.K."/>
            <person name="Liu X."/>
            <person name="Gao D."/>
            <person name="Clevenger J."/>
            <person name="Dash S."/>
            <person name="Ren L."/>
            <person name="Moretzsohn M.C."/>
            <person name="Shirasawa K."/>
            <person name="Huang W."/>
            <person name="Vidigal B."/>
            <person name="Abernathy B."/>
            <person name="Chu Y."/>
            <person name="Niederhuth C.E."/>
            <person name="Umale P."/>
            <person name="Araujo A.C."/>
            <person name="Kozik A."/>
            <person name="Kim K.D."/>
            <person name="Burow M.D."/>
            <person name="Varshney R.K."/>
            <person name="Wang X."/>
            <person name="Zhang X."/>
            <person name="Barkley N."/>
            <person name="Guimaraes P.M."/>
            <person name="Isobe S."/>
            <person name="Guo B."/>
            <person name="Liao B."/>
            <person name="Stalker H.T."/>
            <person name="Schmitz R.J."/>
            <person name="Scheffler B.E."/>
            <person name="Leal-Bertioli S.C."/>
            <person name="Xun X."/>
            <person name="Jackson S.A."/>
            <person name="Michelmore R."/>
            <person name="Ozias-Akins P."/>
        </authorList>
    </citation>
    <scope>NUCLEOTIDE SEQUENCE [LARGE SCALE GENOMIC DNA]</scope>
    <source>
        <strain evidence="2">cv. V14167</strain>
    </source>
</reference>
<evidence type="ECO:0000313" key="2">
    <source>
        <dbReference type="Proteomes" id="UP000515211"/>
    </source>
</evidence>
<dbReference type="Gene3D" id="3.30.70.270">
    <property type="match status" value="3"/>
</dbReference>
<proteinExistence type="predicted"/>
<dbReference type="FunFam" id="3.30.70.270:FF:000020">
    <property type="entry name" value="Transposon Tf2-6 polyprotein-like Protein"/>
    <property type="match status" value="1"/>
</dbReference>
<keyword evidence="2" id="KW-1185">Reference proteome</keyword>
<evidence type="ECO:0000259" key="1">
    <source>
        <dbReference type="Pfam" id="PF17919"/>
    </source>
</evidence>
<dbReference type="GeneID" id="107465874"/>
<accession>A0A6P4BD38</accession>
<organism evidence="2 3">
    <name type="scientific">Arachis duranensis</name>
    <name type="common">Wild peanut</name>
    <dbReference type="NCBI Taxonomy" id="130453"/>
    <lineage>
        <taxon>Eukaryota</taxon>
        <taxon>Viridiplantae</taxon>
        <taxon>Streptophyta</taxon>
        <taxon>Embryophyta</taxon>
        <taxon>Tracheophyta</taxon>
        <taxon>Spermatophyta</taxon>
        <taxon>Magnoliopsida</taxon>
        <taxon>eudicotyledons</taxon>
        <taxon>Gunneridae</taxon>
        <taxon>Pentapetalae</taxon>
        <taxon>rosids</taxon>
        <taxon>fabids</taxon>
        <taxon>Fabales</taxon>
        <taxon>Fabaceae</taxon>
        <taxon>Papilionoideae</taxon>
        <taxon>50 kb inversion clade</taxon>
        <taxon>dalbergioids sensu lato</taxon>
        <taxon>Dalbergieae</taxon>
        <taxon>Pterocarpus clade</taxon>
        <taxon>Arachis</taxon>
    </lineage>
</organism>
<dbReference type="RefSeq" id="XP_015940336.1">
    <property type="nucleotide sequence ID" value="XM_016084850.1"/>
</dbReference>
<dbReference type="AlphaFoldDB" id="A0A6P4BD38"/>
<name>A0A6P4BD38_ARADU</name>
<protein>
    <submittedName>
        <fullName evidence="3">Uncharacterized mitochondrial protein AtMg00860-like</fullName>
    </submittedName>
</protein>
<evidence type="ECO:0000313" key="3">
    <source>
        <dbReference type="RefSeq" id="XP_015940336.1"/>
    </source>
</evidence>
<dbReference type="InterPro" id="IPR043502">
    <property type="entry name" value="DNA/RNA_pol_sf"/>
</dbReference>
<dbReference type="PANTHER" id="PTHR34072:SF57">
    <property type="entry name" value="RNA-DIRECTED DNA POLYMERASE"/>
    <property type="match status" value="1"/>
</dbReference>
<dbReference type="InterPro" id="IPR041577">
    <property type="entry name" value="RT_RNaseH_2"/>
</dbReference>
<dbReference type="SUPFAM" id="SSF56672">
    <property type="entry name" value="DNA/RNA polymerases"/>
    <property type="match status" value="1"/>
</dbReference>
<reference evidence="3" key="2">
    <citation type="submission" date="2025-08" db="UniProtKB">
        <authorList>
            <consortium name="RefSeq"/>
        </authorList>
    </citation>
    <scope>IDENTIFICATION</scope>
    <source>
        <tissue evidence="3">Whole plant</tissue>
    </source>
</reference>
<dbReference type="Proteomes" id="UP000515211">
    <property type="component" value="Chromosome 9"/>
</dbReference>
<dbReference type="KEGG" id="adu:107465874"/>
<dbReference type="InterPro" id="IPR043128">
    <property type="entry name" value="Rev_trsase/Diguanyl_cyclase"/>
</dbReference>
<feature type="domain" description="Reverse transcriptase/retrotransposon-derived protein RNase H-like" evidence="1">
    <location>
        <begin position="156"/>
        <end position="220"/>
    </location>
</feature>
<sequence>MTVISNEKNELIPTRTVTGWKMCIDYRRLNDATRKYHFSLPFIDQMLERLAGHAYYCFVDGYSRCQETKLVLNWEKCHFMVHEGIVLGHKVSSKGIEVDKAKIEIIEKLPIPVNVKAVRSFLGHAGFYRRFIKYFSKIAKPLSNLLMIDSPFIFDDNFKHAFENLKRKLITAPIITPPDWELPFELMSDASDFVIGAMLGQKKDKMHHVIYYASKVLNEA</sequence>
<dbReference type="PANTHER" id="PTHR34072">
    <property type="entry name" value="ENZYMATIC POLYPROTEIN-RELATED"/>
    <property type="match status" value="1"/>
</dbReference>
<gene>
    <name evidence="3" type="primary">LOC107465874</name>
</gene>